<dbReference type="InterPro" id="IPR000847">
    <property type="entry name" value="LysR_HTH_N"/>
</dbReference>
<dbReference type="SUPFAM" id="SSF46785">
    <property type="entry name" value="Winged helix' DNA-binding domain"/>
    <property type="match status" value="1"/>
</dbReference>
<comment type="similarity">
    <text evidence="1">Belongs to the LysR transcriptional regulatory family.</text>
</comment>
<dbReference type="RefSeq" id="WP_119000223.1">
    <property type="nucleotide sequence ID" value="NZ_QWGP01000011.1"/>
</dbReference>
<evidence type="ECO:0000259" key="5">
    <source>
        <dbReference type="PROSITE" id="PS50931"/>
    </source>
</evidence>
<dbReference type="Pfam" id="PF03466">
    <property type="entry name" value="LysR_substrate"/>
    <property type="match status" value="1"/>
</dbReference>
<dbReference type="Gene3D" id="3.40.190.10">
    <property type="entry name" value="Periplasmic binding protein-like II"/>
    <property type="match status" value="2"/>
</dbReference>
<dbReference type="GO" id="GO:0003677">
    <property type="term" value="F:DNA binding"/>
    <property type="evidence" value="ECO:0007669"/>
    <property type="project" value="UniProtKB-KW"/>
</dbReference>
<evidence type="ECO:0000256" key="4">
    <source>
        <dbReference type="ARBA" id="ARBA00023163"/>
    </source>
</evidence>
<evidence type="ECO:0000256" key="1">
    <source>
        <dbReference type="ARBA" id="ARBA00009437"/>
    </source>
</evidence>
<dbReference type="InterPro" id="IPR036390">
    <property type="entry name" value="WH_DNA-bd_sf"/>
</dbReference>
<comment type="caution">
    <text evidence="6">The sequence shown here is derived from an EMBL/GenBank/DDBJ whole genome shotgun (WGS) entry which is preliminary data.</text>
</comment>
<dbReference type="CDD" id="cd08432">
    <property type="entry name" value="PBP2_GcdR_TrpI_HvrB_AmpR_like"/>
    <property type="match status" value="1"/>
</dbReference>
<feature type="domain" description="HTH lysR-type" evidence="5">
    <location>
        <begin position="9"/>
        <end position="66"/>
    </location>
</feature>
<dbReference type="Proteomes" id="UP000266305">
    <property type="component" value="Unassembled WGS sequence"/>
</dbReference>
<sequence length="307" mass="33640">MLPLRRSIPSLGALATFEAAARLESFTLAANELGVTQAAVSRQIKLLETDLNTPLFLRAHRRVVLTPEGAALAATVTGAFGRMAEMIETIRQPLAPDTVTVRASLAFSHFWLLPRLADFRSLHPEVKLKLVAEDATGDLRKERVDLAIRYSRPPFEDGRSVADHRDEVFPVCSPALLERLGLEAATADPRSLPLIASDSVNPAWLTWKSWARSLGLDPALARASDASRLRFNHHTDSIQAAINGEGVALGWALLLSRLLAEGRLVRVGRTSLVPEDRYHVLLPFGREPSPACRALLDWIKACLESDA</sequence>
<dbReference type="EMBL" id="QWGP01000011">
    <property type="protein sequence ID" value="RHZ94672.1"/>
    <property type="molecule type" value="Genomic_DNA"/>
</dbReference>
<dbReference type="PROSITE" id="PS50931">
    <property type="entry name" value="HTH_LYSR"/>
    <property type="match status" value="1"/>
</dbReference>
<name>A0AAX1UL38_CERSP</name>
<proteinExistence type="inferred from homology"/>
<dbReference type="FunFam" id="1.10.10.10:FF:000001">
    <property type="entry name" value="LysR family transcriptional regulator"/>
    <property type="match status" value="1"/>
</dbReference>
<dbReference type="GO" id="GO:0003700">
    <property type="term" value="F:DNA-binding transcription factor activity"/>
    <property type="evidence" value="ECO:0007669"/>
    <property type="project" value="InterPro"/>
</dbReference>
<dbReference type="SUPFAM" id="SSF53850">
    <property type="entry name" value="Periplasmic binding protein-like II"/>
    <property type="match status" value="1"/>
</dbReference>
<keyword evidence="4" id="KW-0804">Transcription</keyword>
<keyword evidence="2" id="KW-0805">Transcription regulation</keyword>
<dbReference type="PANTHER" id="PTHR30537:SF5">
    <property type="entry name" value="HTH-TYPE TRANSCRIPTIONAL ACTIVATOR TTDR-RELATED"/>
    <property type="match status" value="1"/>
</dbReference>
<dbReference type="AlphaFoldDB" id="A0AAX1UL38"/>
<dbReference type="PRINTS" id="PR00039">
    <property type="entry name" value="HTHLYSR"/>
</dbReference>
<dbReference type="PANTHER" id="PTHR30537">
    <property type="entry name" value="HTH-TYPE TRANSCRIPTIONAL REGULATOR"/>
    <property type="match status" value="1"/>
</dbReference>
<keyword evidence="3" id="KW-0238">DNA-binding</keyword>
<protein>
    <submittedName>
        <fullName evidence="6">LysR family transcriptional regulator</fullName>
    </submittedName>
</protein>
<accession>A0AAX1UL38</accession>
<dbReference type="InterPro" id="IPR036388">
    <property type="entry name" value="WH-like_DNA-bd_sf"/>
</dbReference>
<evidence type="ECO:0000313" key="6">
    <source>
        <dbReference type="EMBL" id="RHZ94672.1"/>
    </source>
</evidence>
<evidence type="ECO:0000256" key="3">
    <source>
        <dbReference type="ARBA" id="ARBA00023125"/>
    </source>
</evidence>
<dbReference type="InterPro" id="IPR005119">
    <property type="entry name" value="LysR_subst-bd"/>
</dbReference>
<dbReference type="InterPro" id="IPR058163">
    <property type="entry name" value="LysR-type_TF_proteobact-type"/>
</dbReference>
<evidence type="ECO:0000256" key="2">
    <source>
        <dbReference type="ARBA" id="ARBA00023015"/>
    </source>
</evidence>
<reference evidence="6 7" key="1">
    <citation type="submission" date="2018-08" db="EMBL/GenBank/DDBJ databases">
        <title>Draft genome sequence of Rhodobacter sphaeroides FY.</title>
        <authorList>
            <person name="Rayyan A."/>
            <person name="Meyer T.E."/>
            <person name="Kyndt J.A."/>
        </authorList>
    </citation>
    <scope>NUCLEOTIDE SEQUENCE [LARGE SCALE GENOMIC DNA]</scope>
    <source>
        <strain evidence="6 7">FY</strain>
    </source>
</reference>
<dbReference type="Pfam" id="PF00126">
    <property type="entry name" value="HTH_1"/>
    <property type="match status" value="1"/>
</dbReference>
<organism evidence="6 7">
    <name type="scientific">Cereibacter sphaeroides</name>
    <name type="common">Rhodobacter sphaeroides</name>
    <dbReference type="NCBI Taxonomy" id="1063"/>
    <lineage>
        <taxon>Bacteria</taxon>
        <taxon>Pseudomonadati</taxon>
        <taxon>Pseudomonadota</taxon>
        <taxon>Alphaproteobacteria</taxon>
        <taxon>Rhodobacterales</taxon>
        <taxon>Paracoccaceae</taxon>
        <taxon>Cereibacter</taxon>
    </lineage>
</organism>
<gene>
    <name evidence="6" type="ORF">D1114_11420</name>
</gene>
<evidence type="ECO:0000313" key="7">
    <source>
        <dbReference type="Proteomes" id="UP000266305"/>
    </source>
</evidence>
<dbReference type="Gene3D" id="1.10.10.10">
    <property type="entry name" value="Winged helix-like DNA-binding domain superfamily/Winged helix DNA-binding domain"/>
    <property type="match status" value="1"/>
</dbReference>